<organism evidence="1 2">
    <name type="scientific">Metabacillus arenae</name>
    <dbReference type="NCBI Taxonomy" id="2771434"/>
    <lineage>
        <taxon>Bacteria</taxon>
        <taxon>Bacillati</taxon>
        <taxon>Bacillota</taxon>
        <taxon>Bacilli</taxon>
        <taxon>Bacillales</taxon>
        <taxon>Bacillaceae</taxon>
        <taxon>Metabacillus</taxon>
    </lineage>
</organism>
<accession>A0A926NCW8</accession>
<proteinExistence type="predicted"/>
<evidence type="ECO:0000313" key="2">
    <source>
        <dbReference type="Proteomes" id="UP000626844"/>
    </source>
</evidence>
<dbReference type="Proteomes" id="UP000626844">
    <property type="component" value="Unassembled WGS sequence"/>
</dbReference>
<dbReference type="AlphaFoldDB" id="A0A926NCW8"/>
<gene>
    <name evidence="1" type="ORF">IC621_03175</name>
</gene>
<name>A0A926NCW8_9BACI</name>
<dbReference type="EMBL" id="JACXAI010000002">
    <property type="protein sequence ID" value="MBD1379224.1"/>
    <property type="molecule type" value="Genomic_DNA"/>
</dbReference>
<dbReference type="RefSeq" id="WP_191155633.1">
    <property type="nucleotide sequence ID" value="NZ_JACXAI010000002.1"/>
</dbReference>
<evidence type="ECO:0000313" key="1">
    <source>
        <dbReference type="EMBL" id="MBD1379224.1"/>
    </source>
</evidence>
<protein>
    <submittedName>
        <fullName evidence="1">Uncharacterized protein</fullName>
    </submittedName>
</protein>
<reference evidence="1" key="1">
    <citation type="submission" date="2020-09" db="EMBL/GenBank/DDBJ databases">
        <title>A novel bacterium of genus Bacillus, isolated from South China Sea.</title>
        <authorList>
            <person name="Huang H."/>
            <person name="Mo K."/>
            <person name="Hu Y."/>
        </authorList>
    </citation>
    <scope>NUCLEOTIDE SEQUENCE</scope>
    <source>
        <strain evidence="1">IB182487</strain>
    </source>
</reference>
<comment type="caution">
    <text evidence="1">The sequence shown here is derived from an EMBL/GenBank/DDBJ whole genome shotgun (WGS) entry which is preliminary data.</text>
</comment>
<sequence length="68" mass="7894">MKNEVYGTIILSVSMETESTTEGLAKLEAGYKVNEYNFEMNKSLLVDVNRLKVHNVNVDWESFYEKDE</sequence>
<keyword evidence="2" id="KW-1185">Reference proteome</keyword>